<proteinExistence type="predicted"/>
<sequence length="178" mass="18945">MTLTTRNRRSSRIFEALLVPFLAAGAVLLTTSTASARGSDWHLWQPPVGAVVACGDTPVNLSFPYNKEYQRSLPPSAGTTDIQQFTGSLSVQFSTSAKTVKYNAGGPGTVTTYTNGDVLTRSEGHYNFAVSPQQAAQLGVPQIFGTVGLIEFITHPDGSMSPIRIPRNVISVCADLGL</sequence>
<dbReference type="RefSeq" id="WP_179421526.1">
    <property type="nucleotide sequence ID" value="NZ_JACCAB010000001.1"/>
</dbReference>
<gene>
    <name evidence="1" type="ORF">BJ986_001627</name>
</gene>
<reference evidence="1 2" key="1">
    <citation type="submission" date="2020-07" db="EMBL/GenBank/DDBJ databases">
        <title>Sequencing the genomes of 1000 actinobacteria strains.</title>
        <authorList>
            <person name="Klenk H.-P."/>
        </authorList>
    </citation>
    <scope>NUCLEOTIDE SEQUENCE [LARGE SCALE GENOMIC DNA]</scope>
    <source>
        <strain evidence="1 2">DSM 23987</strain>
    </source>
</reference>
<evidence type="ECO:0000313" key="2">
    <source>
        <dbReference type="Proteomes" id="UP000573599"/>
    </source>
</evidence>
<dbReference type="Proteomes" id="UP000573599">
    <property type="component" value="Unassembled WGS sequence"/>
</dbReference>
<dbReference type="AlphaFoldDB" id="A0A852WEH6"/>
<accession>A0A852WEH6</accession>
<protein>
    <submittedName>
        <fullName evidence="1">Uncharacterized protein</fullName>
    </submittedName>
</protein>
<comment type="caution">
    <text evidence="1">The sequence shown here is derived from an EMBL/GenBank/DDBJ whole genome shotgun (WGS) entry which is preliminary data.</text>
</comment>
<organism evidence="1 2">
    <name type="scientific">Pedococcus badiiscoriae</name>
    <dbReference type="NCBI Taxonomy" id="642776"/>
    <lineage>
        <taxon>Bacteria</taxon>
        <taxon>Bacillati</taxon>
        <taxon>Actinomycetota</taxon>
        <taxon>Actinomycetes</taxon>
        <taxon>Micrococcales</taxon>
        <taxon>Intrasporangiaceae</taxon>
        <taxon>Pedococcus</taxon>
    </lineage>
</organism>
<evidence type="ECO:0000313" key="1">
    <source>
        <dbReference type="EMBL" id="NYG07140.1"/>
    </source>
</evidence>
<dbReference type="EMBL" id="JACCAB010000001">
    <property type="protein sequence ID" value="NYG07140.1"/>
    <property type="molecule type" value="Genomic_DNA"/>
</dbReference>
<keyword evidence="2" id="KW-1185">Reference proteome</keyword>
<name>A0A852WEH6_9MICO</name>